<gene>
    <name evidence="1" type="ORF">EGT50_09120</name>
</gene>
<dbReference type="AlphaFoldDB" id="A0A438AW01"/>
<evidence type="ECO:0000313" key="2">
    <source>
        <dbReference type="Proteomes" id="UP000283479"/>
    </source>
</evidence>
<protein>
    <submittedName>
        <fullName evidence="1">HicB family toxin-antitoxin system</fullName>
    </submittedName>
</protein>
<reference evidence="1 2" key="1">
    <citation type="submission" date="2018-11" db="EMBL/GenBank/DDBJ databases">
        <title>Rhodococcus spongicola sp. nov. and Rhodococcus xishaensis sp. nov. from marine sponges.</title>
        <authorList>
            <person name="Li L."/>
            <person name="Lin H.W."/>
        </authorList>
    </citation>
    <scope>NUCLEOTIDE SEQUENCE [LARGE SCALE GENOMIC DNA]</scope>
    <source>
        <strain evidence="1 2">LHW51113</strain>
    </source>
</reference>
<accession>A0A438AW01</accession>
<dbReference type="EMBL" id="RKLO01000003">
    <property type="protein sequence ID" value="RVW02886.1"/>
    <property type="molecule type" value="Genomic_DNA"/>
</dbReference>
<proteinExistence type="predicted"/>
<evidence type="ECO:0000313" key="1">
    <source>
        <dbReference type="EMBL" id="RVW02886.1"/>
    </source>
</evidence>
<dbReference type="OrthoDB" id="5772641at2"/>
<dbReference type="Proteomes" id="UP000283479">
    <property type="component" value="Unassembled WGS sequence"/>
</dbReference>
<dbReference type="RefSeq" id="WP_127953214.1">
    <property type="nucleotide sequence ID" value="NZ_RKLO01000003.1"/>
</dbReference>
<name>A0A438AW01_9NOCA</name>
<organism evidence="1 2">
    <name type="scientific">Rhodococcus xishaensis</name>
    <dbReference type="NCBI Taxonomy" id="2487364"/>
    <lineage>
        <taxon>Bacteria</taxon>
        <taxon>Bacillati</taxon>
        <taxon>Actinomycetota</taxon>
        <taxon>Actinomycetes</taxon>
        <taxon>Mycobacteriales</taxon>
        <taxon>Nocardiaceae</taxon>
        <taxon>Rhodococcus</taxon>
    </lineage>
</organism>
<comment type="caution">
    <text evidence="1">The sequence shown here is derived from an EMBL/GenBank/DDBJ whole genome shotgun (WGS) entry which is preliminary data.</text>
</comment>
<sequence length="126" mass="13804">MTNYRVKVTREGKWWRVSIPGLDGLTQARRIGETEQMAREFIAVTTGTPIEGVAVDVTIDVPGVEDAGDRADEIRRERAEATAIEARAVAESKQLAKELAAKNIPVRDIGEILGVTFQRASQLVNS</sequence>
<keyword evidence="2" id="KW-1185">Reference proteome</keyword>